<dbReference type="InterPro" id="IPR036291">
    <property type="entry name" value="NAD(P)-bd_dom_sf"/>
</dbReference>
<organism evidence="1 2">
    <name type="scientific">Gilvimarinus algae</name>
    <dbReference type="NCBI Taxonomy" id="3058037"/>
    <lineage>
        <taxon>Bacteria</taxon>
        <taxon>Pseudomonadati</taxon>
        <taxon>Pseudomonadota</taxon>
        <taxon>Gammaproteobacteria</taxon>
        <taxon>Cellvibrionales</taxon>
        <taxon>Cellvibrionaceae</taxon>
        <taxon>Gilvimarinus</taxon>
    </lineage>
</organism>
<dbReference type="PRINTS" id="PR00081">
    <property type="entry name" value="GDHRDH"/>
</dbReference>
<dbReference type="PANTHER" id="PTHR43544:SF12">
    <property type="entry name" value="NAD(P)-BINDING ROSSMANN-FOLD SUPERFAMILY PROTEIN"/>
    <property type="match status" value="1"/>
</dbReference>
<dbReference type="Gene3D" id="3.40.50.720">
    <property type="entry name" value="NAD(P)-binding Rossmann-like Domain"/>
    <property type="match status" value="1"/>
</dbReference>
<dbReference type="Pfam" id="PF00106">
    <property type="entry name" value="adh_short"/>
    <property type="match status" value="1"/>
</dbReference>
<sequence length="235" mass="25630">MSDVLIAGAGSTLALALAEHFQKAGHRVIGVGRTATGAGPYDLTFSSDYSETSLAEVALRCRRAGVRPNLILCCVGVLHDDLVIPEKRLADIQSQHLAHYFAVNSILPVLILKHLVPLLNREAAVKVAFLSAKVGSIGDNRLGGWYGYRASKAALNMLIRTAAIELARRHREVCVVALHPGTTHSPLSEPFTDRIPKGRIYAPQQSAERLARVIEGLTPEDNGQFFHWDGTRLPW</sequence>
<dbReference type="Proteomes" id="UP001168380">
    <property type="component" value="Unassembled WGS sequence"/>
</dbReference>
<name>A0ABT8TJG8_9GAMM</name>
<reference evidence="1" key="1">
    <citation type="submission" date="2023-07" db="EMBL/GenBank/DDBJ databases">
        <title>Gilvimarinus algae sp. nov., isolated from the surface of Kelp.</title>
        <authorList>
            <person name="Sun Y.Y."/>
            <person name="Gong Y."/>
            <person name="Du Z.J."/>
        </authorList>
    </citation>
    <scope>NUCLEOTIDE SEQUENCE</scope>
    <source>
        <strain evidence="1">SDUM040014</strain>
    </source>
</reference>
<comment type="caution">
    <text evidence="1">The sequence shown here is derived from an EMBL/GenBank/DDBJ whole genome shotgun (WGS) entry which is preliminary data.</text>
</comment>
<dbReference type="SUPFAM" id="SSF51735">
    <property type="entry name" value="NAD(P)-binding Rossmann-fold domains"/>
    <property type="match status" value="1"/>
</dbReference>
<proteinExistence type="predicted"/>
<dbReference type="PANTHER" id="PTHR43544">
    <property type="entry name" value="SHORT-CHAIN DEHYDROGENASE/REDUCTASE"/>
    <property type="match status" value="1"/>
</dbReference>
<gene>
    <name evidence="1" type="ORF">QWI16_18000</name>
</gene>
<dbReference type="InterPro" id="IPR051468">
    <property type="entry name" value="Fungal_SecMetab_SDRs"/>
</dbReference>
<dbReference type="EMBL" id="JAULRT010000062">
    <property type="protein sequence ID" value="MDO3384081.1"/>
    <property type="molecule type" value="Genomic_DNA"/>
</dbReference>
<dbReference type="InterPro" id="IPR002347">
    <property type="entry name" value="SDR_fam"/>
</dbReference>
<keyword evidence="2" id="KW-1185">Reference proteome</keyword>
<protein>
    <submittedName>
        <fullName evidence="1">SDR family NAD(P)-dependent oxidoreductase</fullName>
    </submittedName>
</protein>
<evidence type="ECO:0000313" key="2">
    <source>
        <dbReference type="Proteomes" id="UP001168380"/>
    </source>
</evidence>
<accession>A0ABT8TJG8</accession>
<dbReference type="RefSeq" id="WP_302715340.1">
    <property type="nucleotide sequence ID" value="NZ_JAULRT010000062.1"/>
</dbReference>
<evidence type="ECO:0000313" key="1">
    <source>
        <dbReference type="EMBL" id="MDO3384081.1"/>
    </source>
</evidence>